<dbReference type="Proteomes" id="UP000299102">
    <property type="component" value="Unassembled WGS sequence"/>
</dbReference>
<dbReference type="AlphaFoldDB" id="A0A4C1SBA5"/>
<reference evidence="1 2" key="1">
    <citation type="journal article" date="2019" name="Commun. Biol.">
        <title>The bagworm genome reveals a unique fibroin gene that provides high tensile strength.</title>
        <authorList>
            <person name="Kono N."/>
            <person name="Nakamura H."/>
            <person name="Ohtoshi R."/>
            <person name="Tomita M."/>
            <person name="Numata K."/>
            <person name="Arakawa K."/>
        </authorList>
    </citation>
    <scope>NUCLEOTIDE SEQUENCE [LARGE SCALE GENOMIC DNA]</scope>
</reference>
<name>A0A4C1SBA5_EUMVA</name>
<protein>
    <recommendedName>
        <fullName evidence="3">COX assembly mitochondrial protein</fullName>
    </recommendedName>
</protein>
<evidence type="ECO:0000313" key="1">
    <source>
        <dbReference type="EMBL" id="GBO99448.1"/>
    </source>
</evidence>
<keyword evidence="2" id="KW-1185">Reference proteome</keyword>
<comment type="caution">
    <text evidence="1">The sequence shown here is derived from an EMBL/GenBank/DDBJ whole genome shotgun (WGS) entry which is preliminary data.</text>
</comment>
<accession>A0A4C1SBA5</accession>
<evidence type="ECO:0008006" key="3">
    <source>
        <dbReference type="Google" id="ProtNLM"/>
    </source>
</evidence>
<evidence type="ECO:0000313" key="2">
    <source>
        <dbReference type="Proteomes" id="UP000299102"/>
    </source>
</evidence>
<gene>
    <name evidence="1" type="ORF">EVAR_647_1</name>
</gene>
<proteinExistence type="predicted"/>
<dbReference type="OrthoDB" id="532630at2759"/>
<sequence length="154" mass="17432">MGSDPLVGSKCNGRLDSRALHGDPLCVGAVDDYHRRYSDYVRGRWLNSSPWHGASNIETNESSNAIGIRETCTCVVQVKLLEFWGRSKHPFKKFTGHCNQFEIAMRGCLKKERLRRIEANFQDSKRRHAAIRARIRAKEEAATTAAAARSDDNR</sequence>
<dbReference type="EMBL" id="BGZK01000003">
    <property type="protein sequence ID" value="GBO99448.1"/>
    <property type="molecule type" value="Genomic_DNA"/>
</dbReference>
<organism evidence="1 2">
    <name type="scientific">Eumeta variegata</name>
    <name type="common">Bagworm moth</name>
    <name type="synonym">Eumeta japonica</name>
    <dbReference type="NCBI Taxonomy" id="151549"/>
    <lineage>
        <taxon>Eukaryota</taxon>
        <taxon>Metazoa</taxon>
        <taxon>Ecdysozoa</taxon>
        <taxon>Arthropoda</taxon>
        <taxon>Hexapoda</taxon>
        <taxon>Insecta</taxon>
        <taxon>Pterygota</taxon>
        <taxon>Neoptera</taxon>
        <taxon>Endopterygota</taxon>
        <taxon>Lepidoptera</taxon>
        <taxon>Glossata</taxon>
        <taxon>Ditrysia</taxon>
        <taxon>Tineoidea</taxon>
        <taxon>Psychidae</taxon>
        <taxon>Oiketicinae</taxon>
        <taxon>Eumeta</taxon>
    </lineage>
</organism>